<dbReference type="RefSeq" id="WP_068738329.1">
    <property type="nucleotide sequence ID" value="NZ_LVYV01000055.1"/>
</dbReference>
<sequence>MRSVQSILFLLGVAVLVLAPGLALLAQTSDSPQWDALRRNRLVGAVINAKTPALDAQSFWDGQGQSGIEPWLAERMGAPREFLIRVNNMFDYWAGRTKVPGLLIGRDGYLFGPPMLTDWCLRRDPGLSAEMAIGLKRAQQKLESLGKTFVYVMSPNKAAIYPEYAPGYCKPSTTPRFHDRFAEELTRNGVNFVNAHALLDAEPKTPIMFGKYGGHWNDIGQFYTVRALLALLEAKGGRAIGQLELRDVRTDRKPRWDEADAGALLNLPYELAAESPHARFGIAARGKPINAIFIGSSFMWGPMRLLSEQGLIGNARLYYYFNSTYRYTGTSEQQVHVPNVVREDFGKALLDVDYVILESNDEWLESPHVTNFIKAVDSL</sequence>
<evidence type="ECO:0000256" key="5">
    <source>
        <dbReference type="ARBA" id="ARBA00022764"/>
    </source>
</evidence>
<dbReference type="EMBL" id="LVYV01000055">
    <property type="protein sequence ID" value="KZD20684.1"/>
    <property type="molecule type" value="Genomic_DNA"/>
</dbReference>
<feature type="domain" description="AlgX/AlgJ SGNH hydrolase-like" evidence="7">
    <location>
        <begin position="103"/>
        <end position="254"/>
    </location>
</feature>
<evidence type="ECO:0000256" key="6">
    <source>
        <dbReference type="ARBA" id="ARBA00022841"/>
    </source>
</evidence>
<dbReference type="OrthoDB" id="175771at2"/>
<comment type="pathway">
    <text evidence="2">Glycan biosynthesis; alginate biosynthesis.</text>
</comment>
<keyword evidence="9" id="KW-1185">Reference proteome</keyword>
<keyword evidence="3" id="KW-0808">Transferase</keyword>
<comment type="subcellular location">
    <subcellularLocation>
        <location evidence="1">Periplasm</location>
    </subcellularLocation>
</comment>
<proteinExistence type="predicted"/>
<evidence type="ECO:0000256" key="2">
    <source>
        <dbReference type="ARBA" id="ARBA00005182"/>
    </source>
</evidence>
<keyword evidence="4" id="KW-0732">Signal</keyword>
<keyword evidence="5" id="KW-0574">Periplasm</keyword>
<evidence type="ECO:0000313" key="8">
    <source>
        <dbReference type="EMBL" id="KZD20684.1"/>
    </source>
</evidence>
<comment type="caution">
    <text evidence="8">The sequence shown here is derived from an EMBL/GenBank/DDBJ whole genome shotgun (WGS) entry which is preliminary data.</text>
</comment>
<dbReference type="GO" id="GO:0042597">
    <property type="term" value="C:periplasmic space"/>
    <property type="evidence" value="ECO:0007669"/>
    <property type="project" value="UniProtKB-SubCell"/>
</dbReference>
<dbReference type="AlphaFoldDB" id="A0A161QL47"/>
<protein>
    <recommendedName>
        <fullName evidence="7">AlgX/AlgJ SGNH hydrolase-like domain-containing protein</fullName>
    </recommendedName>
</protein>
<evidence type="ECO:0000256" key="1">
    <source>
        <dbReference type="ARBA" id="ARBA00004418"/>
    </source>
</evidence>
<dbReference type="GO" id="GO:0042121">
    <property type="term" value="P:alginic acid biosynthetic process"/>
    <property type="evidence" value="ECO:0007669"/>
    <property type="project" value="UniProtKB-UniPathway"/>
</dbReference>
<dbReference type="GO" id="GO:0016740">
    <property type="term" value="F:transferase activity"/>
    <property type="evidence" value="ECO:0007669"/>
    <property type="project" value="UniProtKB-KW"/>
</dbReference>
<dbReference type="STRING" id="943830.A4A58_18310"/>
<name>A0A161QL47_9BRAD</name>
<evidence type="ECO:0000256" key="3">
    <source>
        <dbReference type="ARBA" id="ARBA00022679"/>
    </source>
</evidence>
<dbReference type="InterPro" id="IPR031811">
    <property type="entry name" value="ALGX/ALGJ_SGNH-like"/>
</dbReference>
<evidence type="ECO:0000313" key="9">
    <source>
        <dbReference type="Proteomes" id="UP000076574"/>
    </source>
</evidence>
<dbReference type="Proteomes" id="UP000076574">
    <property type="component" value="Unassembled WGS sequence"/>
</dbReference>
<reference evidence="8 9" key="1">
    <citation type="submission" date="2016-03" db="EMBL/GenBank/DDBJ databases">
        <title>Microsymbionts genomes from the relict species Vavilovia formosa (Stev.) Fed.</title>
        <authorList>
            <person name="Kopat V."/>
            <person name="Chirak E."/>
            <person name="Kimeklis A."/>
            <person name="Andronov E."/>
        </authorList>
    </citation>
    <scope>NUCLEOTIDE SEQUENCE [LARGE SCALE GENOMIC DNA]</scope>
    <source>
        <strain evidence="8 9">Vaf07</strain>
    </source>
</reference>
<gene>
    <name evidence="8" type="ORF">A4A58_18310</name>
</gene>
<organism evidence="8 9">
    <name type="scientific">Tardiphaga robiniae</name>
    <dbReference type="NCBI Taxonomy" id="943830"/>
    <lineage>
        <taxon>Bacteria</taxon>
        <taxon>Pseudomonadati</taxon>
        <taxon>Pseudomonadota</taxon>
        <taxon>Alphaproteobacteria</taxon>
        <taxon>Hyphomicrobiales</taxon>
        <taxon>Nitrobacteraceae</taxon>
        <taxon>Tardiphaga</taxon>
    </lineage>
</organism>
<evidence type="ECO:0000256" key="4">
    <source>
        <dbReference type="ARBA" id="ARBA00022729"/>
    </source>
</evidence>
<keyword evidence="6" id="KW-0016">Alginate biosynthesis</keyword>
<dbReference type="Pfam" id="PF16822">
    <property type="entry name" value="ALGX"/>
    <property type="match status" value="1"/>
</dbReference>
<accession>A0A161QL47</accession>
<dbReference type="UniPathway" id="UPA00286"/>
<evidence type="ECO:0000259" key="7">
    <source>
        <dbReference type="Pfam" id="PF16822"/>
    </source>
</evidence>